<name>A0A221W9M5_9PSEU</name>
<proteinExistence type="predicted"/>
<evidence type="ECO:0000313" key="3">
    <source>
        <dbReference type="EMBL" id="ASO22535.1"/>
    </source>
</evidence>
<dbReference type="KEGG" id="ahg:AHOG_24650"/>
<dbReference type="OrthoDB" id="9805115at2"/>
<protein>
    <submittedName>
        <fullName evidence="3">Divergent AAA domain protein</fullName>
    </submittedName>
</protein>
<dbReference type="InterPro" id="IPR007421">
    <property type="entry name" value="Schlafen_AlbA_2_dom"/>
</dbReference>
<feature type="region of interest" description="Disordered" evidence="1">
    <location>
        <begin position="558"/>
        <end position="587"/>
    </location>
</feature>
<dbReference type="InterPro" id="IPR036388">
    <property type="entry name" value="WH-like_DNA-bd_sf"/>
</dbReference>
<dbReference type="AlphaFoldDB" id="A0A221W9M5"/>
<dbReference type="PANTHER" id="PTHR30595:SF6">
    <property type="entry name" value="SCHLAFEN ALBA-2 DOMAIN-CONTAINING PROTEIN"/>
    <property type="match status" value="1"/>
</dbReference>
<feature type="domain" description="Schlafen AlbA-2" evidence="2">
    <location>
        <begin position="21"/>
        <end position="136"/>
    </location>
</feature>
<accession>A0A221W9M5</accession>
<dbReference type="InterPro" id="IPR036390">
    <property type="entry name" value="WH_DNA-bd_sf"/>
</dbReference>
<dbReference type="Pfam" id="PF04326">
    <property type="entry name" value="SLFN_AlbA_2"/>
    <property type="match status" value="1"/>
</dbReference>
<dbReference type="Pfam" id="PF13749">
    <property type="entry name" value="HATPase_c_4"/>
    <property type="match status" value="1"/>
</dbReference>
<dbReference type="Gene3D" id="3.30.565.60">
    <property type="match status" value="1"/>
</dbReference>
<dbReference type="Proteomes" id="UP000204221">
    <property type="component" value="Chromosome"/>
</dbReference>
<dbReference type="Gene3D" id="3.30.950.30">
    <property type="entry name" value="Schlafen, AAA domain"/>
    <property type="match status" value="1"/>
</dbReference>
<gene>
    <name evidence="3" type="ORF">AHOG_24650</name>
</gene>
<sequence length="587" mass="64811">MASVEGELRAILAGRSAAKCESAVLDFKEQKPQFKDACLDLADAAVCFANSQGGTIVVGVADAASGQAAFTGCTLDATRLRSRIHQLTQPPLLVEISELTFADRRLLKITVPEGIEVHSTTKGYTYHRINTDCIPMRPLEISRLADDRRGIDWSAASSGRQVNDLDPIALRYCRRLLASSADSARQRYAGFTDNDLLRALKLMTPDGLLTRSGEILLCAAAASAPQEVIVYQHKRTQSGEADAVLRLETPLLLAFEDVTQAIRTRQGITPVTLVSGQQIQIEDYPSAAIREALVNALVHGDWRIKAPINIEHSPQYLRITSPGPLVSGVTVDNILTRGSRARFPSLAAAFLLLGLAEEVGQGVDRMYREMIRSGRDVPQIEDDREEVRVLFRGQPPKTRVTKFLSTLPPEEQQDTDTLLIIRRLCQKKTVTAEGISKLIQRSESEAQDSLRRLAGNPANILEPTRGTINRKRPSYRLRAEALAELGSAVSYHSRAMEEIDKKVVEHLDDYGEINNRTIQRLFDIDVYQARDILQNLVGRGVIVRSSAQKRGVAVRYSAGPAFPGKKRPRVRRGKESTQGHPGEEALF</sequence>
<dbReference type="Gene3D" id="6.10.10.130">
    <property type="match status" value="1"/>
</dbReference>
<evidence type="ECO:0000313" key="4">
    <source>
        <dbReference type="Proteomes" id="UP000204221"/>
    </source>
</evidence>
<evidence type="ECO:0000259" key="2">
    <source>
        <dbReference type="Pfam" id="PF04326"/>
    </source>
</evidence>
<organism evidence="3 4">
    <name type="scientific">Actinoalloteichus hoggarensis</name>
    <dbReference type="NCBI Taxonomy" id="1470176"/>
    <lineage>
        <taxon>Bacteria</taxon>
        <taxon>Bacillati</taxon>
        <taxon>Actinomycetota</taxon>
        <taxon>Actinomycetes</taxon>
        <taxon>Pseudonocardiales</taxon>
        <taxon>Pseudonocardiaceae</taxon>
        <taxon>Actinoalloteichus</taxon>
    </lineage>
</organism>
<feature type="compositionally biased region" description="Basic and acidic residues" evidence="1">
    <location>
        <begin position="573"/>
        <end position="587"/>
    </location>
</feature>
<reference evidence="3 4" key="1">
    <citation type="submission" date="2017-07" db="EMBL/GenBank/DDBJ databases">
        <title>Complete genome sequence of Actinoalloteichus hoggarensis DSM 45943, type strain of Actinoalloteichus hoggarensis.</title>
        <authorList>
            <person name="Ruckert C."/>
            <person name="Nouioui I."/>
            <person name="Willmese J."/>
            <person name="van Wezel G."/>
            <person name="Klenk H.-P."/>
            <person name="Kalinowski J."/>
            <person name="Zotchev S.B."/>
        </authorList>
    </citation>
    <scope>NUCLEOTIDE SEQUENCE [LARGE SCALE GENOMIC DNA]</scope>
    <source>
        <strain evidence="3 4">DSM 45943</strain>
    </source>
</reference>
<dbReference type="EMBL" id="CP022521">
    <property type="protein sequence ID" value="ASO22535.1"/>
    <property type="molecule type" value="Genomic_DNA"/>
</dbReference>
<dbReference type="RefSeq" id="WP_093943464.1">
    <property type="nucleotide sequence ID" value="NZ_CP022521.1"/>
</dbReference>
<dbReference type="InterPro" id="IPR038461">
    <property type="entry name" value="Schlafen_AlbA_2_dom_sf"/>
</dbReference>
<dbReference type="Gene3D" id="1.10.10.10">
    <property type="entry name" value="Winged helix-like DNA-binding domain superfamily/Winged helix DNA-binding domain"/>
    <property type="match status" value="1"/>
</dbReference>
<dbReference type="SUPFAM" id="SSF46785">
    <property type="entry name" value="Winged helix' DNA-binding domain"/>
    <property type="match status" value="1"/>
</dbReference>
<dbReference type="InterPro" id="IPR038475">
    <property type="entry name" value="RecG_C_sf"/>
</dbReference>
<evidence type="ECO:0000256" key="1">
    <source>
        <dbReference type="SAM" id="MobiDB-lite"/>
    </source>
</evidence>
<dbReference type="PANTHER" id="PTHR30595">
    <property type="entry name" value="GLPR-RELATED TRANSCRIPTIONAL REPRESSOR"/>
    <property type="match status" value="1"/>
</dbReference>
<keyword evidence="4" id="KW-1185">Reference proteome</keyword>